<dbReference type="PRINTS" id="PR01399">
    <property type="entry name" value="ENTSNTHTASED"/>
</dbReference>
<accession>A0ABP9R8S9</accession>
<name>A0ABP9R8S9_9PSEU</name>
<dbReference type="InterPro" id="IPR003542">
    <property type="entry name" value="Enbac_synth_compD-like"/>
</dbReference>
<organism evidence="4 5">
    <name type="scientific">Pseudonocardia eucalypti</name>
    <dbReference type="NCBI Taxonomy" id="648755"/>
    <lineage>
        <taxon>Bacteria</taxon>
        <taxon>Bacillati</taxon>
        <taxon>Actinomycetota</taxon>
        <taxon>Actinomycetes</taxon>
        <taxon>Pseudonocardiales</taxon>
        <taxon>Pseudonocardiaceae</taxon>
        <taxon>Pseudonocardia</taxon>
    </lineage>
</organism>
<evidence type="ECO:0000256" key="1">
    <source>
        <dbReference type="ARBA" id="ARBA00022679"/>
    </source>
</evidence>
<sequence>MLAGSLLGRILPAEVVGVELRGDGPCPEMFPEEAAQVANAVAKRRMDYASARHCARKALAELGIAPVPILSGSRREPLWPDGVVGSMTHTAGYRAAAVARSGRVHTVGIDAEPDGPLPDEVLPAVTLEDERAHLAELAAARPDIHWDKLLFSAKESVYKAWYPLARAFLDFEQARLRFDPEGGEFTAELLVPGPAVAGRRLTGFTGRWLVADGLVITAIALPG</sequence>
<dbReference type="Pfam" id="PF17837">
    <property type="entry name" value="4PPT_N"/>
    <property type="match status" value="1"/>
</dbReference>
<keyword evidence="1 4" id="KW-0808">Transferase</keyword>
<feature type="domain" description="4'-phosphopantetheinyl transferase" evidence="2">
    <location>
        <begin position="107"/>
        <end position="184"/>
    </location>
</feature>
<protein>
    <submittedName>
        <fullName evidence="4">4'-phosphopantetheinyl transferase superfamily protein</fullName>
    </submittedName>
</protein>
<evidence type="ECO:0000313" key="4">
    <source>
        <dbReference type="EMBL" id="GAA5173006.1"/>
    </source>
</evidence>
<evidence type="ECO:0000259" key="3">
    <source>
        <dbReference type="Pfam" id="PF17837"/>
    </source>
</evidence>
<dbReference type="InterPro" id="IPR037143">
    <property type="entry name" value="4-PPantetheinyl_Trfase_dom_sf"/>
</dbReference>
<comment type="caution">
    <text evidence="4">The sequence shown here is derived from an EMBL/GenBank/DDBJ whole genome shotgun (WGS) entry which is preliminary data.</text>
</comment>
<dbReference type="GO" id="GO:0016740">
    <property type="term" value="F:transferase activity"/>
    <property type="evidence" value="ECO:0007669"/>
    <property type="project" value="UniProtKB-KW"/>
</dbReference>
<evidence type="ECO:0000313" key="5">
    <source>
        <dbReference type="Proteomes" id="UP001428817"/>
    </source>
</evidence>
<dbReference type="RefSeq" id="WP_345703447.1">
    <property type="nucleotide sequence ID" value="NZ_BAABJP010000055.1"/>
</dbReference>
<evidence type="ECO:0000259" key="2">
    <source>
        <dbReference type="Pfam" id="PF01648"/>
    </source>
</evidence>
<dbReference type="PANTHER" id="PTHR38096">
    <property type="entry name" value="ENTEROBACTIN SYNTHASE COMPONENT D"/>
    <property type="match status" value="1"/>
</dbReference>
<proteinExistence type="predicted"/>
<dbReference type="Pfam" id="PF01648">
    <property type="entry name" value="ACPS"/>
    <property type="match status" value="1"/>
</dbReference>
<gene>
    <name evidence="4" type="ORF">GCM10023321_73710</name>
</gene>
<feature type="domain" description="4'-phosphopantetheinyl transferase N-terminal" evidence="3">
    <location>
        <begin position="32"/>
        <end position="99"/>
    </location>
</feature>
<dbReference type="Proteomes" id="UP001428817">
    <property type="component" value="Unassembled WGS sequence"/>
</dbReference>
<dbReference type="InterPro" id="IPR008278">
    <property type="entry name" value="4-PPantetheinyl_Trfase_dom"/>
</dbReference>
<dbReference type="PANTHER" id="PTHR38096:SF1">
    <property type="entry name" value="ENTEROBACTIN SYNTHASE COMPONENT D"/>
    <property type="match status" value="1"/>
</dbReference>
<reference evidence="5" key="1">
    <citation type="journal article" date="2019" name="Int. J. Syst. Evol. Microbiol.">
        <title>The Global Catalogue of Microorganisms (GCM) 10K type strain sequencing project: providing services to taxonomists for standard genome sequencing and annotation.</title>
        <authorList>
            <consortium name="The Broad Institute Genomics Platform"/>
            <consortium name="The Broad Institute Genome Sequencing Center for Infectious Disease"/>
            <person name="Wu L."/>
            <person name="Ma J."/>
        </authorList>
    </citation>
    <scope>NUCLEOTIDE SEQUENCE [LARGE SCALE GENOMIC DNA]</scope>
    <source>
        <strain evidence="5">JCM 18303</strain>
    </source>
</reference>
<dbReference type="EMBL" id="BAABJP010000055">
    <property type="protein sequence ID" value="GAA5173006.1"/>
    <property type="molecule type" value="Genomic_DNA"/>
</dbReference>
<dbReference type="InterPro" id="IPR041354">
    <property type="entry name" value="4PPT_N"/>
</dbReference>
<keyword evidence="5" id="KW-1185">Reference proteome</keyword>
<dbReference type="SUPFAM" id="SSF56214">
    <property type="entry name" value="4'-phosphopantetheinyl transferase"/>
    <property type="match status" value="1"/>
</dbReference>